<dbReference type="KEGG" id="btrm:SAMEA390648704196"/>
<feature type="domain" description="HTH marR-type" evidence="4">
    <location>
        <begin position="27"/>
        <end position="158"/>
    </location>
</feature>
<organism evidence="5 6">
    <name type="scientific">Bordetella trematum</name>
    <dbReference type="NCBI Taxonomy" id="123899"/>
    <lineage>
        <taxon>Bacteria</taxon>
        <taxon>Pseudomonadati</taxon>
        <taxon>Pseudomonadota</taxon>
        <taxon>Betaproteobacteria</taxon>
        <taxon>Burkholderiales</taxon>
        <taxon>Alcaligenaceae</taxon>
        <taxon>Bordetella</taxon>
    </lineage>
</organism>
<reference evidence="5 6" key="1">
    <citation type="submission" date="2016-04" db="EMBL/GenBank/DDBJ databases">
        <authorList>
            <consortium name="Pathogen Informatics"/>
        </authorList>
    </citation>
    <scope>NUCLEOTIDE SEQUENCE [LARGE SCALE GENOMIC DNA]</scope>
    <source>
        <strain evidence="5 6">H044680328</strain>
    </source>
</reference>
<keyword evidence="1" id="KW-0805">Transcription regulation</keyword>
<dbReference type="InterPro" id="IPR000835">
    <property type="entry name" value="HTH_MarR-typ"/>
</dbReference>
<evidence type="ECO:0000313" key="6">
    <source>
        <dbReference type="Proteomes" id="UP000076825"/>
    </source>
</evidence>
<dbReference type="RefSeq" id="WP_025512743.1">
    <property type="nucleotide sequence ID" value="NZ_CP016340.1"/>
</dbReference>
<name>A0A157SVE9_9BORD</name>
<dbReference type="STRING" id="123899.SAMEA3906487_04196"/>
<accession>A0A157SVE9</accession>
<dbReference type="SUPFAM" id="SSF46785">
    <property type="entry name" value="Winged helix' DNA-binding domain"/>
    <property type="match status" value="1"/>
</dbReference>
<protein>
    <submittedName>
        <fullName evidence="5">MarR family transcriptional regulator</fullName>
    </submittedName>
</protein>
<keyword evidence="3" id="KW-0804">Transcription</keyword>
<sequence>MRDHVDLVLAQWARERPDLDLSDMAVGSRLFRLNTLALRNADRAFRAHGLHQGEFDLLATLRRSGAPYALSPQQLIDALLLSSGAMTHRIDRLQQAGLIARTPHPQDRRSVLVSLTAEGLAVIDRVLPDYLEELHTTLAALSQAERRQLAALLKRVLAAHDAQAPGGISP</sequence>
<dbReference type="PROSITE" id="PS50995">
    <property type="entry name" value="HTH_MARR_2"/>
    <property type="match status" value="1"/>
</dbReference>
<dbReference type="Pfam" id="PF01047">
    <property type="entry name" value="MarR"/>
    <property type="match status" value="1"/>
</dbReference>
<proteinExistence type="predicted"/>
<evidence type="ECO:0000259" key="4">
    <source>
        <dbReference type="PROSITE" id="PS50995"/>
    </source>
</evidence>
<evidence type="ECO:0000313" key="5">
    <source>
        <dbReference type="EMBL" id="SAI74430.1"/>
    </source>
</evidence>
<dbReference type="EMBL" id="LT546645">
    <property type="protein sequence ID" value="SAI74430.1"/>
    <property type="molecule type" value="Genomic_DNA"/>
</dbReference>
<dbReference type="GO" id="GO:0003677">
    <property type="term" value="F:DNA binding"/>
    <property type="evidence" value="ECO:0007669"/>
    <property type="project" value="UniProtKB-KW"/>
</dbReference>
<dbReference type="PANTHER" id="PTHR42756:SF1">
    <property type="entry name" value="TRANSCRIPTIONAL REPRESSOR OF EMRAB OPERON"/>
    <property type="match status" value="1"/>
</dbReference>
<keyword evidence="2" id="KW-0238">DNA-binding</keyword>
<dbReference type="Proteomes" id="UP000076825">
    <property type="component" value="Chromosome 1"/>
</dbReference>
<dbReference type="InterPro" id="IPR036390">
    <property type="entry name" value="WH_DNA-bd_sf"/>
</dbReference>
<dbReference type="GeneID" id="56588589"/>
<evidence type="ECO:0000256" key="3">
    <source>
        <dbReference type="ARBA" id="ARBA00023163"/>
    </source>
</evidence>
<dbReference type="PANTHER" id="PTHR42756">
    <property type="entry name" value="TRANSCRIPTIONAL REGULATOR, MARR"/>
    <property type="match status" value="1"/>
</dbReference>
<dbReference type="InterPro" id="IPR036388">
    <property type="entry name" value="WH-like_DNA-bd_sf"/>
</dbReference>
<evidence type="ECO:0000256" key="2">
    <source>
        <dbReference type="ARBA" id="ARBA00023125"/>
    </source>
</evidence>
<dbReference type="AlphaFoldDB" id="A0A157SVE9"/>
<dbReference type="PATRIC" id="fig|123899.6.peg.4194"/>
<keyword evidence="6" id="KW-1185">Reference proteome</keyword>
<dbReference type="OrthoDB" id="32523at2"/>
<dbReference type="Gene3D" id="1.10.10.10">
    <property type="entry name" value="Winged helix-like DNA-binding domain superfamily/Winged helix DNA-binding domain"/>
    <property type="match status" value="1"/>
</dbReference>
<gene>
    <name evidence="5" type="primary">marR_2</name>
    <name evidence="5" type="ORF">SAMEA3906487_04196</name>
</gene>
<dbReference type="PRINTS" id="PR00598">
    <property type="entry name" value="HTHMARR"/>
</dbReference>
<dbReference type="SMART" id="SM00347">
    <property type="entry name" value="HTH_MARR"/>
    <property type="match status" value="1"/>
</dbReference>
<dbReference type="eggNOG" id="COG1846">
    <property type="taxonomic scope" value="Bacteria"/>
</dbReference>
<evidence type="ECO:0000256" key="1">
    <source>
        <dbReference type="ARBA" id="ARBA00023015"/>
    </source>
</evidence>
<dbReference type="GO" id="GO:0003700">
    <property type="term" value="F:DNA-binding transcription factor activity"/>
    <property type="evidence" value="ECO:0007669"/>
    <property type="project" value="InterPro"/>
</dbReference>